<evidence type="ECO:0000313" key="2">
    <source>
        <dbReference type="EMBL" id="GBP29601.1"/>
    </source>
</evidence>
<feature type="compositionally biased region" description="Basic and acidic residues" evidence="1">
    <location>
        <begin position="19"/>
        <end position="36"/>
    </location>
</feature>
<dbReference type="Proteomes" id="UP000299102">
    <property type="component" value="Unassembled WGS sequence"/>
</dbReference>
<reference evidence="2 3" key="1">
    <citation type="journal article" date="2019" name="Commun. Biol.">
        <title>The bagworm genome reveals a unique fibroin gene that provides high tensile strength.</title>
        <authorList>
            <person name="Kono N."/>
            <person name="Nakamura H."/>
            <person name="Ohtoshi R."/>
            <person name="Tomita M."/>
            <person name="Numata K."/>
            <person name="Arakawa K."/>
        </authorList>
    </citation>
    <scope>NUCLEOTIDE SEQUENCE [LARGE SCALE GENOMIC DNA]</scope>
</reference>
<organism evidence="2 3">
    <name type="scientific">Eumeta variegata</name>
    <name type="common">Bagworm moth</name>
    <name type="synonym">Eumeta japonica</name>
    <dbReference type="NCBI Taxonomy" id="151549"/>
    <lineage>
        <taxon>Eukaryota</taxon>
        <taxon>Metazoa</taxon>
        <taxon>Ecdysozoa</taxon>
        <taxon>Arthropoda</taxon>
        <taxon>Hexapoda</taxon>
        <taxon>Insecta</taxon>
        <taxon>Pterygota</taxon>
        <taxon>Neoptera</taxon>
        <taxon>Endopterygota</taxon>
        <taxon>Lepidoptera</taxon>
        <taxon>Glossata</taxon>
        <taxon>Ditrysia</taxon>
        <taxon>Tineoidea</taxon>
        <taxon>Psychidae</taxon>
        <taxon>Oiketicinae</taxon>
        <taxon>Eumeta</taxon>
    </lineage>
</organism>
<feature type="region of interest" description="Disordered" evidence="1">
    <location>
        <begin position="1"/>
        <end position="44"/>
    </location>
</feature>
<keyword evidence="3" id="KW-1185">Reference proteome</keyword>
<feature type="compositionally biased region" description="Polar residues" evidence="1">
    <location>
        <begin position="1"/>
        <end position="10"/>
    </location>
</feature>
<protein>
    <submittedName>
        <fullName evidence="2">Uncharacterized protein</fullName>
    </submittedName>
</protein>
<evidence type="ECO:0000256" key="1">
    <source>
        <dbReference type="SAM" id="MobiDB-lite"/>
    </source>
</evidence>
<dbReference type="EMBL" id="BGZK01000222">
    <property type="protein sequence ID" value="GBP29601.1"/>
    <property type="molecule type" value="Genomic_DNA"/>
</dbReference>
<dbReference type="AlphaFoldDB" id="A0A4C1UT08"/>
<sequence>MGPQFTSNLITRAMPPYEDVSHGHCRRIGDNHRQEPPTRTGSTNVTSWSLVACCFAVIASRAHYEFLDGVSWRASAGRASAKIEEKLE</sequence>
<comment type="caution">
    <text evidence="2">The sequence shown here is derived from an EMBL/GenBank/DDBJ whole genome shotgun (WGS) entry which is preliminary data.</text>
</comment>
<accession>A0A4C1UT08</accession>
<evidence type="ECO:0000313" key="3">
    <source>
        <dbReference type="Proteomes" id="UP000299102"/>
    </source>
</evidence>
<name>A0A4C1UT08_EUMVA</name>
<proteinExistence type="predicted"/>
<gene>
    <name evidence="2" type="ORF">EVAR_79150_1</name>
</gene>